<dbReference type="EMBL" id="LO017727">
    <property type="protein sequence ID" value="CRH04669.1"/>
    <property type="molecule type" value="Genomic_DNA"/>
</dbReference>
<reference evidence="1" key="1">
    <citation type="submission" date="2015-04" db="EMBL/GenBank/DDBJ databases">
        <authorList>
            <person name="Syromyatnikov M.Y."/>
            <person name="Popov V.N."/>
        </authorList>
    </citation>
    <scope>NUCLEOTIDE SEQUENCE</scope>
    <source>
        <strain evidence="1">MO-1</strain>
    </source>
</reference>
<accession>A0A1S7LF47</accession>
<name>A0A1S7LF47_MAGMO</name>
<gene>
    <name evidence="1" type="ORF">MAGMO_0459</name>
</gene>
<protein>
    <submittedName>
        <fullName evidence="1">Uncharacterized protein</fullName>
    </submittedName>
</protein>
<evidence type="ECO:0000313" key="1">
    <source>
        <dbReference type="EMBL" id="CRH04669.1"/>
    </source>
</evidence>
<dbReference type="AlphaFoldDB" id="A0A1S7LF47"/>
<proteinExistence type="predicted"/>
<sequence>MSNTTRLVLLGAALIAAVLLPYTLSEAYGNYMKYQQANLTVLKMKRLEQRTASHKAAVMKYKNFQQQTEGFIQAAAKHGVAKDGWIHYQVDIEDQPVDGDQLDFLLSNARNSDRYYFEPSQLVLTAPTHSSVMENMALRKRLMGSDEESQGGEKIMITMKGTYLVYQAHE</sequence>
<organism evidence="1">
    <name type="scientific">Magnetococcus massalia (strain MO-1)</name>
    <dbReference type="NCBI Taxonomy" id="451514"/>
    <lineage>
        <taxon>Bacteria</taxon>
        <taxon>Pseudomonadati</taxon>
        <taxon>Pseudomonadota</taxon>
        <taxon>Magnetococcia</taxon>
        <taxon>Magnetococcales</taxon>
        <taxon>Magnetococcaceae</taxon>
        <taxon>Magnetococcus</taxon>
    </lineage>
</organism>